<protein>
    <submittedName>
        <fullName evidence="1">Uncharacterized protein</fullName>
    </submittedName>
</protein>
<reference evidence="1 2" key="1">
    <citation type="submission" date="2019-07" db="EMBL/GenBank/DDBJ databases">
        <authorList>
            <person name="Tomko B.E."/>
            <person name="Krukonis G.P."/>
            <person name="Delesalle V.A."/>
        </authorList>
    </citation>
    <scope>NUCLEOTIDE SEQUENCE [LARGE SCALE GENOMIC DNA]</scope>
</reference>
<evidence type="ECO:0000313" key="2">
    <source>
        <dbReference type="Proteomes" id="UP000326995"/>
    </source>
</evidence>
<dbReference type="EMBL" id="MN176227">
    <property type="protein sequence ID" value="QFR56373.1"/>
    <property type="molecule type" value="Genomic_DNA"/>
</dbReference>
<accession>A0A5P8PI49</accession>
<gene>
    <name evidence="1" type="primary">71</name>
    <name evidence="1" type="ORF">049ML001_71</name>
</gene>
<keyword evidence="2" id="KW-1185">Reference proteome</keyword>
<organism evidence="1 2">
    <name type="scientific">Bacillus phage 049ML001</name>
    <dbReference type="NCBI Taxonomy" id="2601660"/>
    <lineage>
        <taxon>Viruses</taxon>
        <taxon>Duplodnaviria</taxon>
        <taxon>Heunggongvirae</taxon>
        <taxon>Uroviricota</taxon>
        <taxon>Caudoviricetes</taxon>
        <taxon>Trautnerviridae</taxon>
        <taxon>Polsinellivirinae</taxon>
        <taxon>Rivavirus</taxon>
        <taxon>Rivavirus rv049ML001</taxon>
    </lineage>
</organism>
<dbReference type="Proteomes" id="UP000326995">
    <property type="component" value="Segment"/>
</dbReference>
<dbReference type="GeneID" id="77850697"/>
<dbReference type="KEGG" id="vg:77850697"/>
<sequence>MYNSGSVYLTSKDKEVINELIEMYVISINPDEEIEEGIRRIRDKIEKGKRRARSDEMS</sequence>
<proteinExistence type="predicted"/>
<name>A0A5P8PI49_9CAUD</name>
<dbReference type="RefSeq" id="YP_010644472.1">
    <property type="nucleotide sequence ID" value="NC_070625.1"/>
</dbReference>
<evidence type="ECO:0000313" key="1">
    <source>
        <dbReference type="EMBL" id="QFR56373.1"/>
    </source>
</evidence>